<dbReference type="AlphaFoldDB" id="A0AAD7QQH8"/>
<dbReference type="RefSeq" id="XP_056043084.1">
    <property type="nucleotide sequence ID" value="XM_056189316.1"/>
</dbReference>
<evidence type="ECO:0000313" key="2">
    <source>
        <dbReference type="EMBL" id="KAJ8099634.1"/>
    </source>
</evidence>
<accession>A0AAD7QQH8</accession>
<dbReference type="Gene3D" id="2.30.30.100">
    <property type="match status" value="1"/>
</dbReference>
<dbReference type="InterPro" id="IPR010920">
    <property type="entry name" value="LSM_dom_sf"/>
</dbReference>
<organism evidence="2 3">
    <name type="scientific">Lipomyces tetrasporus</name>
    <dbReference type="NCBI Taxonomy" id="54092"/>
    <lineage>
        <taxon>Eukaryota</taxon>
        <taxon>Fungi</taxon>
        <taxon>Dikarya</taxon>
        <taxon>Ascomycota</taxon>
        <taxon>Saccharomycotina</taxon>
        <taxon>Lipomycetes</taxon>
        <taxon>Lipomycetales</taxon>
        <taxon>Lipomycetaceae</taxon>
        <taxon>Lipomyces</taxon>
    </lineage>
</organism>
<comment type="caution">
    <text evidence="2">The sequence shown here is derived from an EMBL/GenBank/DDBJ whole genome shotgun (WGS) entry which is preliminary data.</text>
</comment>
<dbReference type="EMBL" id="JARPMG010000006">
    <property type="protein sequence ID" value="KAJ8099634.1"/>
    <property type="molecule type" value="Genomic_DNA"/>
</dbReference>
<dbReference type="SMART" id="SM00651">
    <property type="entry name" value="Sm"/>
    <property type="match status" value="1"/>
</dbReference>
<protein>
    <recommendedName>
        <fullName evidence="1">Sm domain-containing protein</fullName>
    </recommendedName>
</protein>
<dbReference type="GO" id="GO:0032991">
    <property type="term" value="C:protein-containing complex"/>
    <property type="evidence" value="ECO:0007669"/>
    <property type="project" value="UniProtKB-ARBA"/>
</dbReference>
<sequence length="133" mass="14755">MGWTNIKYGLEDHGIVDKEIRLTKMDWTLVRASRLQFDDPKQKPTDTKADVQTLDSKGDGMRMTDSVSVSSVSRFLVKVAVDGLFIKSAVVVFLNLVLDDAVEEKTGGEKIRIGTIVIRGNSVLMIEALERVS</sequence>
<gene>
    <name evidence="2" type="ORF">POJ06DRAFT_268519</name>
</gene>
<proteinExistence type="predicted"/>
<dbReference type="Pfam" id="PF01423">
    <property type="entry name" value="LSM"/>
    <property type="match status" value="1"/>
</dbReference>
<dbReference type="SUPFAM" id="SSF50182">
    <property type="entry name" value="Sm-like ribonucleoproteins"/>
    <property type="match status" value="1"/>
</dbReference>
<feature type="domain" description="Sm" evidence="1">
    <location>
        <begin position="74"/>
        <end position="128"/>
    </location>
</feature>
<dbReference type="Proteomes" id="UP001217417">
    <property type="component" value="Unassembled WGS sequence"/>
</dbReference>
<keyword evidence="3" id="KW-1185">Reference proteome</keyword>
<evidence type="ECO:0000259" key="1">
    <source>
        <dbReference type="SMART" id="SM00651"/>
    </source>
</evidence>
<reference evidence="2" key="1">
    <citation type="submission" date="2023-03" db="EMBL/GenBank/DDBJ databases">
        <title>Near-Complete genome sequence of Lipomyces tetrasporous NRRL Y-64009, an oleaginous yeast capable of growing on lignocellulosic hydrolysates.</title>
        <authorList>
            <consortium name="Lawrence Berkeley National Laboratory"/>
            <person name="Jagtap S.S."/>
            <person name="Liu J.-J."/>
            <person name="Walukiewicz H.E."/>
            <person name="Pangilinan J."/>
            <person name="Lipzen A."/>
            <person name="Ahrendt S."/>
            <person name="Koriabine M."/>
            <person name="Cobaugh K."/>
            <person name="Salamov A."/>
            <person name="Yoshinaga Y."/>
            <person name="Ng V."/>
            <person name="Daum C."/>
            <person name="Grigoriev I.V."/>
            <person name="Slininger P.J."/>
            <person name="Dien B.S."/>
            <person name="Jin Y.-S."/>
            <person name="Rao C.V."/>
        </authorList>
    </citation>
    <scope>NUCLEOTIDE SEQUENCE</scope>
    <source>
        <strain evidence="2">NRRL Y-64009</strain>
    </source>
</reference>
<name>A0AAD7QQH8_9ASCO</name>
<dbReference type="GeneID" id="80884482"/>
<evidence type="ECO:0000313" key="3">
    <source>
        <dbReference type="Proteomes" id="UP001217417"/>
    </source>
</evidence>
<dbReference type="InterPro" id="IPR001163">
    <property type="entry name" value="Sm_dom_euk/arc"/>
</dbReference>